<evidence type="ECO:0000313" key="1">
    <source>
        <dbReference type="EMBL" id="JAH82459.1"/>
    </source>
</evidence>
<proteinExistence type="predicted"/>
<sequence>MMSAYRPCHLRHGGCMGPSR</sequence>
<accession>A0A0E9VWE1</accession>
<dbReference type="EMBL" id="GBXM01026118">
    <property type="protein sequence ID" value="JAH82459.1"/>
    <property type="molecule type" value="Transcribed_RNA"/>
</dbReference>
<name>A0A0E9VWE1_ANGAN</name>
<protein>
    <submittedName>
        <fullName evidence="1">Uncharacterized protein</fullName>
    </submittedName>
</protein>
<organism evidence="1">
    <name type="scientific">Anguilla anguilla</name>
    <name type="common">European freshwater eel</name>
    <name type="synonym">Muraena anguilla</name>
    <dbReference type="NCBI Taxonomy" id="7936"/>
    <lineage>
        <taxon>Eukaryota</taxon>
        <taxon>Metazoa</taxon>
        <taxon>Chordata</taxon>
        <taxon>Craniata</taxon>
        <taxon>Vertebrata</taxon>
        <taxon>Euteleostomi</taxon>
        <taxon>Actinopterygii</taxon>
        <taxon>Neopterygii</taxon>
        <taxon>Teleostei</taxon>
        <taxon>Anguilliformes</taxon>
        <taxon>Anguillidae</taxon>
        <taxon>Anguilla</taxon>
    </lineage>
</organism>
<dbReference type="AlphaFoldDB" id="A0A0E9VWE1"/>
<reference evidence="1" key="2">
    <citation type="journal article" date="2015" name="Fish Shellfish Immunol.">
        <title>Early steps in the European eel (Anguilla anguilla)-Vibrio vulnificus interaction in the gills: Role of the RtxA13 toxin.</title>
        <authorList>
            <person name="Callol A."/>
            <person name="Pajuelo D."/>
            <person name="Ebbesson L."/>
            <person name="Teles M."/>
            <person name="MacKenzie S."/>
            <person name="Amaro C."/>
        </authorList>
    </citation>
    <scope>NUCLEOTIDE SEQUENCE</scope>
</reference>
<reference evidence="1" key="1">
    <citation type="submission" date="2014-11" db="EMBL/GenBank/DDBJ databases">
        <authorList>
            <person name="Amaro Gonzalez C."/>
        </authorList>
    </citation>
    <scope>NUCLEOTIDE SEQUENCE</scope>
</reference>